<dbReference type="EMBL" id="BGZL01000035">
    <property type="protein sequence ID" value="GBQ04326.1"/>
    <property type="molecule type" value="Genomic_DNA"/>
</dbReference>
<reference evidence="3 4" key="1">
    <citation type="submission" date="2018-07" db="EMBL/GenBank/DDBJ databases">
        <title>Whole Genome Shotgun Sequence of Streptomyces spongiicola strain 531S.</title>
        <authorList>
            <person name="Dohra H."/>
            <person name="Kodani S."/>
        </authorList>
    </citation>
    <scope>NUCLEOTIDE SEQUENCE [LARGE SCALE GENOMIC DNA]</scope>
    <source>
        <strain evidence="3 4">531S</strain>
    </source>
</reference>
<evidence type="ECO:0000256" key="1">
    <source>
        <dbReference type="ARBA" id="ARBA00023002"/>
    </source>
</evidence>
<dbReference type="Proteomes" id="UP000265354">
    <property type="component" value="Unassembled WGS sequence"/>
</dbReference>
<name>A0A388T722_9ACTN</name>
<dbReference type="GO" id="GO:0016491">
    <property type="term" value="F:oxidoreductase activity"/>
    <property type="evidence" value="ECO:0007669"/>
    <property type="project" value="UniProtKB-KW"/>
</dbReference>
<evidence type="ECO:0000313" key="4">
    <source>
        <dbReference type="Proteomes" id="UP000265354"/>
    </source>
</evidence>
<evidence type="ECO:0000256" key="2">
    <source>
        <dbReference type="SAM" id="MobiDB-lite"/>
    </source>
</evidence>
<organism evidence="3 4">
    <name type="scientific">Streptomyces spongiicola</name>
    <dbReference type="NCBI Taxonomy" id="1690221"/>
    <lineage>
        <taxon>Bacteria</taxon>
        <taxon>Bacillati</taxon>
        <taxon>Actinomycetota</taxon>
        <taxon>Actinomycetes</taxon>
        <taxon>Kitasatosporales</taxon>
        <taxon>Streptomycetaceae</taxon>
        <taxon>Streptomyces</taxon>
    </lineage>
</organism>
<proteinExistence type="predicted"/>
<dbReference type="PROSITE" id="PS00070">
    <property type="entry name" value="ALDEHYDE_DEHYDR_CYS"/>
    <property type="match status" value="1"/>
</dbReference>
<gene>
    <name evidence="3" type="ORF">SSP531S_58200</name>
</gene>
<keyword evidence="1" id="KW-0560">Oxidoreductase</keyword>
<feature type="region of interest" description="Disordered" evidence="2">
    <location>
        <begin position="1"/>
        <end position="31"/>
    </location>
</feature>
<evidence type="ECO:0000313" key="3">
    <source>
        <dbReference type="EMBL" id="GBQ04326.1"/>
    </source>
</evidence>
<dbReference type="AlphaFoldDB" id="A0A388T722"/>
<accession>A0A388T722</accession>
<protein>
    <submittedName>
        <fullName evidence="3">Uncharacterized protein</fullName>
    </submittedName>
</protein>
<dbReference type="InterPro" id="IPR016160">
    <property type="entry name" value="Ald_DH_CS_CYS"/>
</dbReference>
<feature type="compositionally biased region" description="Low complexity" evidence="2">
    <location>
        <begin position="14"/>
        <end position="31"/>
    </location>
</feature>
<comment type="caution">
    <text evidence="3">The sequence shown here is derived from an EMBL/GenBank/DDBJ whole genome shotgun (WGS) entry which is preliminary data.</text>
</comment>
<sequence>MTDRPVPPAEAVTARSRAPPHAGPAAAERALGARPEEGFDWRIRLCLVSTEPRSRRGQGMVDGADTHRLDLLTVLRLLAEEAPLESYEELLLRAGQECSAAERLRLEQAVRLAYVIHASQDRHRQREDALAELVDTASDMIRPYGPDELLYVITRRVKRIVNADLACIGLREDDGSL</sequence>